<proteinExistence type="predicted"/>
<evidence type="ECO:0000313" key="2">
    <source>
        <dbReference type="EMBL" id="KAF6741438.1"/>
    </source>
</evidence>
<comment type="caution">
    <text evidence="2">The sequence shown here is derived from an EMBL/GenBank/DDBJ whole genome shotgun (WGS) entry which is preliminary data.</text>
</comment>
<dbReference type="Proteomes" id="UP000521943">
    <property type="component" value="Unassembled WGS sequence"/>
</dbReference>
<protein>
    <recommendedName>
        <fullName evidence="1">Fungal-type protein kinase domain-containing protein</fullName>
    </recommendedName>
</protein>
<name>A0A8H6LRV4_9AGAR</name>
<reference evidence="2 3" key="1">
    <citation type="submission" date="2020-07" db="EMBL/GenBank/DDBJ databases">
        <title>Comparative genomics of pyrophilous fungi reveals a link between fire events and developmental genes.</title>
        <authorList>
            <consortium name="DOE Joint Genome Institute"/>
            <person name="Steindorff A.S."/>
            <person name="Carver A."/>
            <person name="Calhoun S."/>
            <person name="Stillman K."/>
            <person name="Liu H."/>
            <person name="Lipzen A."/>
            <person name="Pangilinan J."/>
            <person name="Labutti K."/>
            <person name="Bruns T.D."/>
            <person name="Grigoriev I.V."/>
        </authorList>
    </citation>
    <scope>NUCLEOTIDE SEQUENCE [LARGE SCALE GENOMIC DNA]</scope>
    <source>
        <strain evidence="2 3">CBS 144469</strain>
    </source>
</reference>
<dbReference type="SUPFAM" id="SSF56112">
    <property type="entry name" value="Protein kinase-like (PK-like)"/>
    <property type="match status" value="1"/>
</dbReference>
<dbReference type="Pfam" id="PF17667">
    <property type="entry name" value="Pkinase_fungal"/>
    <property type="match status" value="1"/>
</dbReference>
<dbReference type="InterPro" id="IPR040976">
    <property type="entry name" value="Pkinase_fungal"/>
</dbReference>
<evidence type="ECO:0000259" key="1">
    <source>
        <dbReference type="Pfam" id="PF17667"/>
    </source>
</evidence>
<feature type="domain" description="Fungal-type protein kinase" evidence="1">
    <location>
        <begin position="94"/>
        <end position="253"/>
    </location>
</feature>
<dbReference type="OrthoDB" id="3271139at2759"/>
<evidence type="ECO:0000313" key="3">
    <source>
        <dbReference type="Proteomes" id="UP000521943"/>
    </source>
</evidence>
<keyword evidence="3" id="KW-1185">Reference proteome</keyword>
<dbReference type="AlphaFoldDB" id="A0A8H6LRV4"/>
<sequence>MPNKPKEDLEEELDVEQLDNIFATIISNEADMLTESQGSEARAQDGLTERLAGASDIFFSKQPDGGRISWIQCASSSNDHRISQHELLISNGGKKASSSHREPPIVQHGRSRRRVLFQECCKPYFDIDDLALSWKVVQEYIWALNLFRKAGYLHRDISGRNCQVLEVEDESGSTHYHPKLFDLEHCKKYLDYTSHDPITGTYEFIAVEVGQKKFKVWGEEDTFELSSAPPAKKPDIGFHNHYFHELESIVWLVTLKTASGIPCQALDGKDNLGSDLEVWDKKLRALFITEPCFLFRELLLKAKLREVYASMQAKEWWSDTLFRASRAVMGRFAIEIMKAYKNLHSRSQHFQFIRGEPGDFRVGRWTDEDDFPEALYNNLSTILQESIDQVVEEDIRIRNVGQRCQEVYIKSLNKD</sequence>
<dbReference type="Gene3D" id="1.10.510.10">
    <property type="entry name" value="Transferase(Phosphotransferase) domain 1"/>
    <property type="match status" value="1"/>
</dbReference>
<dbReference type="EMBL" id="JACGCI010000245">
    <property type="protein sequence ID" value="KAF6741438.1"/>
    <property type="molecule type" value="Genomic_DNA"/>
</dbReference>
<gene>
    <name evidence="2" type="ORF">DFP72DRAFT_1180626</name>
</gene>
<dbReference type="InterPro" id="IPR011009">
    <property type="entry name" value="Kinase-like_dom_sf"/>
</dbReference>
<organism evidence="2 3">
    <name type="scientific">Ephemerocybe angulata</name>
    <dbReference type="NCBI Taxonomy" id="980116"/>
    <lineage>
        <taxon>Eukaryota</taxon>
        <taxon>Fungi</taxon>
        <taxon>Dikarya</taxon>
        <taxon>Basidiomycota</taxon>
        <taxon>Agaricomycotina</taxon>
        <taxon>Agaricomycetes</taxon>
        <taxon>Agaricomycetidae</taxon>
        <taxon>Agaricales</taxon>
        <taxon>Agaricineae</taxon>
        <taxon>Psathyrellaceae</taxon>
        <taxon>Ephemerocybe</taxon>
    </lineage>
</organism>
<accession>A0A8H6LRV4</accession>